<dbReference type="GeneID" id="78775602"/>
<protein>
    <submittedName>
        <fullName evidence="1">Uncharacterized protein</fullName>
    </submittedName>
</protein>
<evidence type="ECO:0000313" key="2">
    <source>
        <dbReference type="Proteomes" id="UP000483820"/>
    </source>
</evidence>
<sequence length="153" mass="17424">MMNDARYEWSIGLQIANMRELSYDIELEQEAKTFLKCDDIEHGYNYRVQLLSPGYFPPILPWPDARSIKQNETALLNDKSFKLRAEFLHPNQTKIGCVDLISYCPIPGEDRNAAVVCLFGPANTDPIPAWILGKPMSRCQDSVKSDSGLCRQR</sequence>
<comment type="caution">
    <text evidence="1">The sequence shown here is derived from an EMBL/GenBank/DDBJ whole genome shotgun (WGS) entry which is preliminary data.</text>
</comment>
<organism evidence="1 2">
    <name type="scientific">Caenorhabditis remanei</name>
    <name type="common">Caenorhabditis vulgaris</name>
    <dbReference type="NCBI Taxonomy" id="31234"/>
    <lineage>
        <taxon>Eukaryota</taxon>
        <taxon>Metazoa</taxon>
        <taxon>Ecdysozoa</taxon>
        <taxon>Nematoda</taxon>
        <taxon>Chromadorea</taxon>
        <taxon>Rhabditida</taxon>
        <taxon>Rhabditina</taxon>
        <taxon>Rhabditomorpha</taxon>
        <taxon>Rhabditoidea</taxon>
        <taxon>Rhabditidae</taxon>
        <taxon>Peloderinae</taxon>
        <taxon>Caenorhabditis</taxon>
    </lineage>
</organism>
<evidence type="ECO:0000313" key="1">
    <source>
        <dbReference type="EMBL" id="KAF1756278.1"/>
    </source>
</evidence>
<dbReference type="Proteomes" id="UP000483820">
    <property type="component" value="Chromosome IV"/>
</dbReference>
<dbReference type="CTD" id="78775602"/>
<dbReference type="EMBL" id="WUAV01000004">
    <property type="protein sequence ID" value="KAF1756278.1"/>
    <property type="molecule type" value="Genomic_DNA"/>
</dbReference>
<gene>
    <name evidence="1" type="ORF">GCK72_012731</name>
</gene>
<dbReference type="KEGG" id="crq:GCK72_012731"/>
<dbReference type="AlphaFoldDB" id="A0A6A5GLS3"/>
<reference evidence="1 2" key="1">
    <citation type="submission" date="2019-12" db="EMBL/GenBank/DDBJ databases">
        <title>Chromosome-level assembly of the Caenorhabditis remanei genome.</title>
        <authorList>
            <person name="Teterina A.A."/>
            <person name="Willis J.H."/>
            <person name="Phillips P.C."/>
        </authorList>
    </citation>
    <scope>NUCLEOTIDE SEQUENCE [LARGE SCALE GENOMIC DNA]</scope>
    <source>
        <strain evidence="1 2">PX506</strain>
        <tissue evidence="1">Whole organism</tissue>
    </source>
</reference>
<dbReference type="InterPro" id="IPR035940">
    <property type="entry name" value="CAP_sf"/>
</dbReference>
<dbReference type="Gene3D" id="3.40.33.10">
    <property type="entry name" value="CAP"/>
    <property type="match status" value="1"/>
</dbReference>
<accession>A0A6A5GLS3</accession>
<dbReference type="RefSeq" id="XP_053584128.1">
    <property type="nucleotide sequence ID" value="XM_053729356.1"/>
</dbReference>
<proteinExistence type="predicted"/>
<name>A0A6A5GLS3_CAERE</name>